<dbReference type="InterPro" id="IPR007681">
    <property type="entry name" value="Mog1"/>
</dbReference>
<keyword evidence="5" id="KW-1185">Reference proteome</keyword>
<dbReference type="Pfam" id="PF04603">
    <property type="entry name" value="Mog1"/>
    <property type="match status" value="1"/>
</dbReference>
<dbReference type="GO" id="GO:0031267">
    <property type="term" value="F:small GTPase binding"/>
    <property type="evidence" value="ECO:0007669"/>
    <property type="project" value="TreeGrafter"/>
</dbReference>
<dbReference type="SUPFAM" id="SSF55724">
    <property type="entry name" value="Mog1p/PsbP-like"/>
    <property type="match status" value="1"/>
</dbReference>
<protein>
    <recommendedName>
        <fullName evidence="6">Mog1p/PsbP-like protein</fullName>
    </recommendedName>
</protein>
<dbReference type="InterPro" id="IPR016123">
    <property type="entry name" value="Mog1/PsbP_a/b/a-sand"/>
</dbReference>
<comment type="similarity">
    <text evidence="1">Belongs to the MOG1 family.</text>
</comment>
<evidence type="ECO:0008006" key="6">
    <source>
        <dbReference type="Google" id="ProtNLM"/>
    </source>
</evidence>
<evidence type="ECO:0000256" key="2">
    <source>
        <dbReference type="ARBA" id="ARBA00022448"/>
    </source>
</evidence>
<keyword evidence="3" id="KW-0653">Protein transport</keyword>
<evidence type="ECO:0000313" key="4">
    <source>
        <dbReference type="EMBL" id="KAL1587097.1"/>
    </source>
</evidence>
<sequence length="194" mass="21403">MPDFKPVNLYGGAITAEFPATFGDVSDIRQVPDNQEVYLDANGFSSIVVEILERVEKPDTEALEYHLRDLVEDEEDDAAEKTKVWWSGTAVGAKLPPSTPTYNLLATSPPGAKQQGRANEPEFVAIMLTLIRLAAQETDILVTVNVPHVKGQFEEGSVDLEHGKTGPLLEQAAKWRQRVLETLEVKEWGLFGGE</sequence>
<organism evidence="4 5">
    <name type="scientific">Cladosporium halotolerans</name>
    <dbReference type="NCBI Taxonomy" id="1052096"/>
    <lineage>
        <taxon>Eukaryota</taxon>
        <taxon>Fungi</taxon>
        <taxon>Dikarya</taxon>
        <taxon>Ascomycota</taxon>
        <taxon>Pezizomycotina</taxon>
        <taxon>Dothideomycetes</taxon>
        <taxon>Dothideomycetidae</taxon>
        <taxon>Cladosporiales</taxon>
        <taxon>Cladosporiaceae</taxon>
        <taxon>Cladosporium</taxon>
    </lineage>
</organism>
<dbReference type="PANTHER" id="PTHR15837">
    <property type="entry name" value="RAN GUANINE NUCLEOTIDE RELEASE FACTOR"/>
    <property type="match status" value="1"/>
</dbReference>
<dbReference type="RefSeq" id="XP_069230202.1">
    <property type="nucleotide sequence ID" value="XM_069372987.1"/>
</dbReference>
<dbReference type="GeneID" id="96005825"/>
<dbReference type="GO" id="GO:0005085">
    <property type="term" value="F:guanyl-nucleotide exchange factor activity"/>
    <property type="evidence" value="ECO:0007669"/>
    <property type="project" value="TreeGrafter"/>
</dbReference>
<gene>
    <name evidence="4" type="ORF">WHR41_04381</name>
</gene>
<evidence type="ECO:0000256" key="1">
    <source>
        <dbReference type="ARBA" id="ARBA00010307"/>
    </source>
</evidence>
<reference evidence="4 5" key="1">
    <citation type="journal article" date="2020" name="Microbiol. Resour. Announc.">
        <title>Draft Genome Sequence of a Cladosporium Species Isolated from the Mesophotic Ascidian Didemnum maculosum.</title>
        <authorList>
            <person name="Gioti A."/>
            <person name="Siaperas R."/>
            <person name="Nikolaivits E."/>
            <person name="Le Goff G."/>
            <person name="Ouazzani J."/>
            <person name="Kotoulas G."/>
            <person name="Topakas E."/>
        </authorList>
    </citation>
    <scope>NUCLEOTIDE SEQUENCE [LARGE SCALE GENOMIC DNA]</scope>
    <source>
        <strain evidence="4 5">TM138-S3</strain>
    </source>
</reference>
<dbReference type="GO" id="GO:0005634">
    <property type="term" value="C:nucleus"/>
    <property type="evidence" value="ECO:0007669"/>
    <property type="project" value="TreeGrafter"/>
</dbReference>
<comment type="caution">
    <text evidence="4">The sequence shown here is derived from an EMBL/GenBank/DDBJ whole genome shotgun (WGS) entry which is preliminary data.</text>
</comment>
<dbReference type="Gene3D" id="3.40.1000.10">
    <property type="entry name" value="Mog1/PsbP, alpha/beta/alpha sandwich"/>
    <property type="match status" value="1"/>
</dbReference>
<dbReference type="AlphaFoldDB" id="A0AB34KPR3"/>
<dbReference type="Proteomes" id="UP000803884">
    <property type="component" value="Unassembled WGS sequence"/>
</dbReference>
<accession>A0AB34KPR3</accession>
<evidence type="ECO:0000256" key="3">
    <source>
        <dbReference type="ARBA" id="ARBA00022927"/>
    </source>
</evidence>
<dbReference type="EMBL" id="JAAQHG020000011">
    <property type="protein sequence ID" value="KAL1587097.1"/>
    <property type="molecule type" value="Genomic_DNA"/>
</dbReference>
<dbReference type="PANTHER" id="PTHR15837:SF0">
    <property type="entry name" value="RAN GUANINE NUCLEOTIDE RELEASE FACTOR"/>
    <property type="match status" value="1"/>
</dbReference>
<proteinExistence type="inferred from homology"/>
<name>A0AB34KPR3_9PEZI</name>
<keyword evidence="2" id="KW-0813">Transport</keyword>
<dbReference type="GO" id="GO:0006606">
    <property type="term" value="P:protein import into nucleus"/>
    <property type="evidence" value="ECO:0007669"/>
    <property type="project" value="TreeGrafter"/>
</dbReference>
<evidence type="ECO:0000313" key="5">
    <source>
        <dbReference type="Proteomes" id="UP000803884"/>
    </source>
</evidence>